<dbReference type="EMBL" id="QHKI01000088">
    <property type="protein sequence ID" value="RSM65145.1"/>
    <property type="molecule type" value="Genomic_DNA"/>
</dbReference>
<organism evidence="1 2">
    <name type="scientific">Kibdelosporangium aridum</name>
    <dbReference type="NCBI Taxonomy" id="2030"/>
    <lineage>
        <taxon>Bacteria</taxon>
        <taxon>Bacillati</taxon>
        <taxon>Actinomycetota</taxon>
        <taxon>Actinomycetes</taxon>
        <taxon>Pseudonocardiales</taxon>
        <taxon>Pseudonocardiaceae</taxon>
        <taxon>Kibdelosporangium</taxon>
    </lineage>
</organism>
<dbReference type="AlphaFoldDB" id="A0A428YC19"/>
<proteinExistence type="predicted"/>
<reference evidence="1 2" key="1">
    <citation type="submission" date="2018-05" db="EMBL/GenBank/DDBJ databases">
        <title>Evolution of GPA BGCs.</title>
        <authorList>
            <person name="Waglechner N."/>
            <person name="Wright G.D."/>
        </authorList>
    </citation>
    <scope>NUCLEOTIDE SEQUENCE [LARGE SCALE GENOMIC DNA]</scope>
    <source>
        <strain evidence="1 2">A82846</strain>
    </source>
</reference>
<protein>
    <submittedName>
        <fullName evidence="1">Uncharacterized protein</fullName>
    </submittedName>
</protein>
<dbReference type="Proteomes" id="UP000287547">
    <property type="component" value="Unassembled WGS sequence"/>
</dbReference>
<gene>
    <name evidence="1" type="ORF">DMH04_49735</name>
</gene>
<evidence type="ECO:0000313" key="1">
    <source>
        <dbReference type="EMBL" id="RSM65145.1"/>
    </source>
</evidence>
<evidence type="ECO:0000313" key="2">
    <source>
        <dbReference type="Proteomes" id="UP000287547"/>
    </source>
</evidence>
<name>A0A428YC19_KIBAR</name>
<accession>A0A428YC19</accession>
<comment type="caution">
    <text evidence="1">The sequence shown here is derived from an EMBL/GenBank/DDBJ whole genome shotgun (WGS) entry which is preliminary data.</text>
</comment>
<sequence length="94" mass="10477">MRTEVVEGVPQQIQGFAVGDEEVDRLTGVARRRAFQDHREVVGDPQSGDLRQPVEAGMTRCRVTRQVQAARRFAFGFVQIGHCQGERPGERAGQ</sequence>